<dbReference type="InterPro" id="IPR024224">
    <property type="entry name" value="DENND6"/>
</dbReference>
<dbReference type="InterPro" id="IPR037516">
    <property type="entry name" value="Tripartite_DENN"/>
</dbReference>
<feature type="region of interest" description="Disordered" evidence="2">
    <location>
        <begin position="236"/>
        <end position="263"/>
    </location>
</feature>
<dbReference type="PANTHER" id="PTHR13677:SF0">
    <property type="entry name" value="LD41638P"/>
    <property type="match status" value="1"/>
</dbReference>
<evidence type="ECO:0000256" key="2">
    <source>
        <dbReference type="SAM" id="MobiDB-lite"/>
    </source>
</evidence>
<feature type="compositionally biased region" description="Low complexity" evidence="2">
    <location>
        <begin position="236"/>
        <end position="246"/>
    </location>
</feature>
<dbReference type="EMBL" id="HBFB01013570">
    <property type="protein sequence ID" value="CAD8676767.1"/>
    <property type="molecule type" value="Transcribed_RNA"/>
</dbReference>
<feature type="compositionally biased region" description="Polar residues" evidence="2">
    <location>
        <begin position="193"/>
        <end position="205"/>
    </location>
</feature>
<evidence type="ECO:0000259" key="3">
    <source>
        <dbReference type="PROSITE" id="PS50211"/>
    </source>
</evidence>
<dbReference type="GO" id="GO:0055037">
    <property type="term" value="C:recycling endosome"/>
    <property type="evidence" value="ECO:0007669"/>
    <property type="project" value="TreeGrafter"/>
</dbReference>
<evidence type="ECO:0000256" key="1">
    <source>
        <dbReference type="ARBA" id="ARBA00007159"/>
    </source>
</evidence>
<name>A0A7S0RHD5_9CHLO</name>
<protein>
    <recommendedName>
        <fullName evidence="3">UDENN domain-containing protein</fullName>
    </recommendedName>
</protein>
<dbReference type="PROSITE" id="PS50211">
    <property type="entry name" value="DENN"/>
    <property type="match status" value="1"/>
</dbReference>
<reference evidence="4" key="1">
    <citation type="submission" date="2021-01" db="EMBL/GenBank/DDBJ databases">
        <authorList>
            <person name="Corre E."/>
            <person name="Pelletier E."/>
            <person name="Niang G."/>
            <person name="Scheremetjew M."/>
            <person name="Finn R."/>
            <person name="Kale V."/>
            <person name="Holt S."/>
            <person name="Cochrane G."/>
            <person name="Meng A."/>
            <person name="Brown T."/>
            <person name="Cohen L."/>
        </authorList>
    </citation>
    <scope>NUCLEOTIDE SEQUENCE</scope>
    <source>
        <strain evidence="4">SAG 11-49</strain>
    </source>
</reference>
<dbReference type="GO" id="GO:0005085">
    <property type="term" value="F:guanyl-nucleotide exchange factor activity"/>
    <property type="evidence" value="ECO:0007669"/>
    <property type="project" value="InterPro"/>
</dbReference>
<sequence length="820" mass="85712">MANPAKWILGIASVVFDIDVGQRVDSLVPEGCLTENEMQCCAFHSFPDSMSMELHAKTSIRDTSFFFRVKREKKEGSTDPHQAFIYGFVFCRQRQDESLRRGGEQMSVVVLSEHPFTTALRPLSQVAGSMFFSMGRQALQQVYSEVCAWPPPTAGPLLQLQVGFSTLSCRLPPFGTLPHPSCCTAIDPGPTLRSGSNSRHVSRSISRVDAPQSGDFPVARTASNMSAGHLSGDLGRLSLGGRASHSNSTQELAGASTSAGGAVRSGGSFGGAAELPGSPFLLGPAKRSASNVPDAAAEAVGQMLRGEGGSRPGSVGHGGLLSNGSLGSAGSLVSLEPLPGLPPPSPPITSVSAPPAGGGILPRRISIGISDTGGVQGPFSDADIFTPLQPNLSKLWHLWELVLLGKPLMVVAPSPTDCTGTLAALISLISPLPYALDFRPYYTIHDPQFALLAGGALPGADAALPAMIGVTNLYFIRALAAWPNILSVGRKDGGGSTWPTSNPPQASMGSWLSGGGTGSSGGSASVFTPSGAVKALRQRAQGAQALLSSHMEALWSGYKPVTRPDQALLTRLLVPKPGDIKSKIARIAFVNSEAIRRHFADLTAALLAPFGRYLEPGPDSRVPAFDEDEFLFVVRTAPPSTHAPLLLDRVGGSVASLVELYGRLLASPNFRAWFALARAPLAHLIAVPGSGTSGQSQAGAAAGAGGAGEQSGPSGGLAWFSKARQHLDEVNLINLFYALEGQLRDALGEAGEADAPEEARDSVARLERELVTLFLGIGQVDLQLICISAPQRRDLLLAAAQHAATKEQSKAVHELCSQLQ</sequence>
<dbReference type="AlphaFoldDB" id="A0A7S0RHD5"/>
<gene>
    <name evidence="4" type="ORF">CLEI1391_LOCUS7618</name>
</gene>
<organism evidence="4">
    <name type="scientific">Chlamydomonas leiostraca</name>
    <dbReference type="NCBI Taxonomy" id="1034604"/>
    <lineage>
        <taxon>Eukaryota</taxon>
        <taxon>Viridiplantae</taxon>
        <taxon>Chlorophyta</taxon>
        <taxon>core chlorophytes</taxon>
        <taxon>Chlorophyceae</taxon>
        <taxon>CS clade</taxon>
        <taxon>Chlamydomonadales</taxon>
        <taxon>Chlamydomonadaceae</taxon>
        <taxon>Chlamydomonas</taxon>
    </lineage>
</organism>
<accession>A0A7S0RHD5</accession>
<comment type="similarity">
    <text evidence="1">Belongs to the DENND6 family.</text>
</comment>
<feature type="compositionally biased region" description="Low complexity" evidence="2">
    <location>
        <begin position="253"/>
        <end position="262"/>
    </location>
</feature>
<feature type="region of interest" description="Disordered" evidence="2">
    <location>
        <begin position="189"/>
        <end position="220"/>
    </location>
</feature>
<dbReference type="PANTHER" id="PTHR13677">
    <property type="entry name" value="LD41638P"/>
    <property type="match status" value="1"/>
</dbReference>
<feature type="domain" description="UDENN" evidence="3">
    <location>
        <begin position="9"/>
        <end position="675"/>
    </location>
</feature>
<evidence type="ECO:0000313" key="4">
    <source>
        <dbReference type="EMBL" id="CAD8676767.1"/>
    </source>
</evidence>
<proteinExistence type="inferred from homology"/>